<dbReference type="GO" id="GO:0004553">
    <property type="term" value="F:hydrolase activity, hydrolyzing O-glycosyl compounds"/>
    <property type="evidence" value="ECO:0007669"/>
    <property type="project" value="InterPro"/>
</dbReference>
<evidence type="ECO:0000259" key="2">
    <source>
        <dbReference type="PROSITE" id="PS51762"/>
    </source>
</evidence>
<keyword evidence="1" id="KW-0732">Signal</keyword>
<feature type="domain" description="GH16" evidence="2">
    <location>
        <begin position="17"/>
        <end position="247"/>
    </location>
</feature>
<evidence type="ECO:0000313" key="4">
    <source>
        <dbReference type="Proteomes" id="UP000799428"/>
    </source>
</evidence>
<evidence type="ECO:0000256" key="1">
    <source>
        <dbReference type="SAM" id="SignalP"/>
    </source>
</evidence>
<accession>A0A6G1JXV3</accession>
<organism evidence="3 4">
    <name type="scientific">Pleomassaria siparia CBS 279.74</name>
    <dbReference type="NCBI Taxonomy" id="1314801"/>
    <lineage>
        <taxon>Eukaryota</taxon>
        <taxon>Fungi</taxon>
        <taxon>Dikarya</taxon>
        <taxon>Ascomycota</taxon>
        <taxon>Pezizomycotina</taxon>
        <taxon>Dothideomycetes</taxon>
        <taxon>Pleosporomycetidae</taxon>
        <taxon>Pleosporales</taxon>
        <taxon>Pleomassariaceae</taxon>
        <taxon>Pleomassaria</taxon>
    </lineage>
</organism>
<dbReference type="Gene3D" id="2.60.120.200">
    <property type="match status" value="1"/>
</dbReference>
<protein>
    <submittedName>
        <fullName evidence="3">Glycoside hydrolase family 16 protein</fullName>
    </submittedName>
</protein>
<sequence length="247" mass="26659">MRTSLLARALLLPFCLAADTLIPSTVFDTTATLEQYFTYNYPWGGDTHNGGARMDKAHVSIASAGTLTITAQHVTGQPPATHGGNQIAINYLSGAIGAKQHFTVPKGGGLIFSGSFQATTTKGTWPAFWLTAVNGWPPEVDMAEWKGSGKISFNTFNTSSVLSWKDVAYSNPGTFHDIKCQVRDLNGQDVQVKYWLNGVEVTTHYGKDYTGKPLYLIINLQMEGSSGSPGPTTNTTYSVKNLLVTTL</sequence>
<dbReference type="InterPro" id="IPR000757">
    <property type="entry name" value="Beta-glucanase-like"/>
</dbReference>
<dbReference type="GO" id="GO:0005975">
    <property type="term" value="P:carbohydrate metabolic process"/>
    <property type="evidence" value="ECO:0007669"/>
    <property type="project" value="InterPro"/>
</dbReference>
<dbReference type="OrthoDB" id="4524534at2759"/>
<keyword evidence="4" id="KW-1185">Reference proteome</keyword>
<evidence type="ECO:0000313" key="3">
    <source>
        <dbReference type="EMBL" id="KAF2705439.1"/>
    </source>
</evidence>
<dbReference type="InterPro" id="IPR013320">
    <property type="entry name" value="ConA-like_dom_sf"/>
</dbReference>
<feature type="chain" id="PRO_5026111744" evidence="1">
    <location>
        <begin position="18"/>
        <end position="247"/>
    </location>
</feature>
<proteinExistence type="predicted"/>
<dbReference type="Proteomes" id="UP000799428">
    <property type="component" value="Unassembled WGS sequence"/>
</dbReference>
<gene>
    <name evidence="3" type="ORF">K504DRAFT_537034</name>
</gene>
<name>A0A6G1JXV3_9PLEO</name>
<dbReference type="EMBL" id="MU005778">
    <property type="protein sequence ID" value="KAF2705439.1"/>
    <property type="molecule type" value="Genomic_DNA"/>
</dbReference>
<dbReference type="CDD" id="cd00413">
    <property type="entry name" value="Glyco_hydrolase_16"/>
    <property type="match status" value="1"/>
</dbReference>
<dbReference type="SUPFAM" id="SSF49899">
    <property type="entry name" value="Concanavalin A-like lectins/glucanases"/>
    <property type="match status" value="1"/>
</dbReference>
<keyword evidence="3" id="KW-0378">Hydrolase</keyword>
<dbReference type="PROSITE" id="PS51762">
    <property type="entry name" value="GH16_2"/>
    <property type="match status" value="1"/>
</dbReference>
<dbReference type="AlphaFoldDB" id="A0A6G1JXV3"/>
<reference evidence="3" key="1">
    <citation type="journal article" date="2020" name="Stud. Mycol.">
        <title>101 Dothideomycetes genomes: a test case for predicting lifestyles and emergence of pathogens.</title>
        <authorList>
            <person name="Haridas S."/>
            <person name="Albert R."/>
            <person name="Binder M."/>
            <person name="Bloem J."/>
            <person name="Labutti K."/>
            <person name="Salamov A."/>
            <person name="Andreopoulos B."/>
            <person name="Baker S."/>
            <person name="Barry K."/>
            <person name="Bills G."/>
            <person name="Bluhm B."/>
            <person name="Cannon C."/>
            <person name="Castanera R."/>
            <person name="Culley D."/>
            <person name="Daum C."/>
            <person name="Ezra D."/>
            <person name="Gonzalez J."/>
            <person name="Henrissat B."/>
            <person name="Kuo A."/>
            <person name="Liang C."/>
            <person name="Lipzen A."/>
            <person name="Lutzoni F."/>
            <person name="Magnuson J."/>
            <person name="Mondo S."/>
            <person name="Nolan M."/>
            <person name="Ohm R."/>
            <person name="Pangilinan J."/>
            <person name="Park H.-J."/>
            <person name="Ramirez L."/>
            <person name="Alfaro M."/>
            <person name="Sun H."/>
            <person name="Tritt A."/>
            <person name="Yoshinaga Y."/>
            <person name="Zwiers L.-H."/>
            <person name="Turgeon B."/>
            <person name="Goodwin S."/>
            <person name="Spatafora J."/>
            <person name="Crous P."/>
            <person name="Grigoriev I."/>
        </authorList>
    </citation>
    <scope>NUCLEOTIDE SEQUENCE</scope>
    <source>
        <strain evidence="3">CBS 279.74</strain>
    </source>
</reference>
<feature type="signal peptide" evidence="1">
    <location>
        <begin position="1"/>
        <end position="17"/>
    </location>
</feature>